<gene>
    <name evidence="6" type="primary">yurY</name>
    <name evidence="5" type="ORF">HMPREF3195_00486</name>
    <name evidence="6" type="ORF">NCTC11460_00490</name>
</gene>
<proteinExistence type="inferred from homology"/>
<dbReference type="PATRIC" id="fig|1261.3.peg.1449"/>
<dbReference type="CDD" id="cd03217">
    <property type="entry name" value="ABC_FeS_Assembly"/>
    <property type="match status" value="1"/>
</dbReference>
<evidence type="ECO:0000313" key="7">
    <source>
        <dbReference type="Proteomes" id="UP000070326"/>
    </source>
</evidence>
<dbReference type="Gene3D" id="3.40.50.300">
    <property type="entry name" value="P-loop containing nucleotide triphosphate hydrolases"/>
    <property type="match status" value="1"/>
</dbReference>
<evidence type="ECO:0000313" key="5">
    <source>
        <dbReference type="EMBL" id="KXI13888.1"/>
    </source>
</evidence>
<dbReference type="EMBL" id="UGTB01000004">
    <property type="protein sequence ID" value="SUB60583.1"/>
    <property type="molecule type" value="Genomic_DNA"/>
</dbReference>
<dbReference type="SUPFAM" id="SSF52540">
    <property type="entry name" value="P-loop containing nucleoside triphosphate hydrolases"/>
    <property type="match status" value="1"/>
</dbReference>
<dbReference type="InterPro" id="IPR010230">
    <property type="entry name" value="FeS-cluster_ATPase_SufC"/>
</dbReference>
<comment type="similarity">
    <text evidence="1">Belongs to the ABC transporter superfamily. Ycf16 family.</text>
</comment>
<dbReference type="eggNOG" id="COG0396">
    <property type="taxonomic scope" value="Bacteria"/>
</dbReference>
<dbReference type="InterPro" id="IPR003439">
    <property type="entry name" value="ABC_transporter-like_ATP-bd"/>
</dbReference>
<accession>A0A135YWV6</accession>
<dbReference type="PROSITE" id="PS50893">
    <property type="entry name" value="ABC_TRANSPORTER_2"/>
    <property type="match status" value="1"/>
</dbReference>
<evidence type="ECO:0000256" key="3">
    <source>
        <dbReference type="ARBA" id="ARBA00022840"/>
    </source>
</evidence>
<dbReference type="PANTHER" id="PTHR43204">
    <property type="entry name" value="ABC TRANSPORTER I FAMILY MEMBER 6, CHLOROPLASTIC"/>
    <property type="match status" value="1"/>
</dbReference>
<dbReference type="EMBL" id="LSQZ01000016">
    <property type="protein sequence ID" value="KXI13888.1"/>
    <property type="molecule type" value="Genomic_DNA"/>
</dbReference>
<evidence type="ECO:0000259" key="4">
    <source>
        <dbReference type="PROSITE" id="PS50893"/>
    </source>
</evidence>
<evidence type="ECO:0000256" key="1">
    <source>
        <dbReference type="ARBA" id="ARBA00006216"/>
    </source>
</evidence>
<evidence type="ECO:0000256" key="2">
    <source>
        <dbReference type="ARBA" id="ARBA00022741"/>
    </source>
</evidence>
<dbReference type="PANTHER" id="PTHR43204:SF1">
    <property type="entry name" value="ABC TRANSPORTER I FAMILY MEMBER 6, CHLOROPLASTIC"/>
    <property type="match status" value="1"/>
</dbReference>
<dbReference type="GO" id="GO:0016887">
    <property type="term" value="F:ATP hydrolysis activity"/>
    <property type="evidence" value="ECO:0007669"/>
    <property type="project" value="InterPro"/>
</dbReference>
<dbReference type="RefSeq" id="WP_002845041.1">
    <property type="nucleotide sequence ID" value="NZ_CAMPYD010000008.1"/>
</dbReference>
<evidence type="ECO:0000313" key="6">
    <source>
        <dbReference type="EMBL" id="SUB60583.1"/>
    </source>
</evidence>
<keyword evidence="3" id="KW-0067">ATP-binding</keyword>
<dbReference type="NCBIfam" id="TIGR01978">
    <property type="entry name" value="sufC"/>
    <property type="match status" value="1"/>
</dbReference>
<dbReference type="GeneID" id="79841851"/>
<dbReference type="Proteomes" id="UP000070326">
    <property type="component" value="Unassembled WGS sequence"/>
</dbReference>
<dbReference type="Proteomes" id="UP000255101">
    <property type="component" value="Unassembled WGS sequence"/>
</dbReference>
<keyword evidence="2" id="KW-0547">Nucleotide-binding</keyword>
<dbReference type="GO" id="GO:0005524">
    <property type="term" value="F:ATP binding"/>
    <property type="evidence" value="ECO:0007669"/>
    <property type="project" value="UniProtKB-KW"/>
</dbReference>
<dbReference type="InterPro" id="IPR027417">
    <property type="entry name" value="P-loop_NTPase"/>
</dbReference>
<name>A0A135YWV6_9FIRM</name>
<dbReference type="Pfam" id="PF00005">
    <property type="entry name" value="ABC_tran"/>
    <property type="match status" value="1"/>
</dbReference>
<sequence length="263" mass="29551">MLIERNVNLVNDKLLEIKDLCVKVGEKEILKGVNLVINKGETHVVMGPNGSGKSTLVNTIMSNPKYEITSGKIYFEGEDVTDMAADERARKGIFMSFQHPVEVPGISVENFIRTSKNSVEEKPVSVLRFNMDLSKKMKELEMKSEYAGRYLNYGFSGGEKKKTEILQMQILNPKLAMLDETDSGLDVDAVRIVAEGIKKYKSDENALLIITHHKEIIHNVKPDHVHVIIDGKIVKEGDFSVITRIEEEGYGWIRDEVNSSNGN</sequence>
<dbReference type="STRING" id="1261.HMPREF3195_00486"/>
<feature type="domain" description="ABC transporter" evidence="4">
    <location>
        <begin position="15"/>
        <end position="255"/>
    </location>
</feature>
<reference evidence="6 8" key="2">
    <citation type="submission" date="2018-06" db="EMBL/GenBank/DDBJ databases">
        <authorList>
            <consortium name="Pathogen Informatics"/>
            <person name="Doyle S."/>
        </authorList>
    </citation>
    <scope>NUCLEOTIDE SEQUENCE [LARGE SCALE GENOMIC DNA]</scope>
    <source>
        <strain evidence="6 8">NCTC11460</strain>
    </source>
</reference>
<organism evidence="5 7">
    <name type="scientific">Peptostreptococcus anaerobius</name>
    <dbReference type="NCBI Taxonomy" id="1261"/>
    <lineage>
        <taxon>Bacteria</taxon>
        <taxon>Bacillati</taxon>
        <taxon>Bacillota</taxon>
        <taxon>Clostridia</taxon>
        <taxon>Peptostreptococcales</taxon>
        <taxon>Peptostreptococcaceae</taxon>
        <taxon>Peptostreptococcus</taxon>
    </lineage>
</organism>
<evidence type="ECO:0000313" key="8">
    <source>
        <dbReference type="Proteomes" id="UP000255101"/>
    </source>
</evidence>
<reference evidence="5 7" key="1">
    <citation type="submission" date="2016-02" db="EMBL/GenBank/DDBJ databases">
        <authorList>
            <person name="Wen L."/>
            <person name="He K."/>
            <person name="Yang H."/>
        </authorList>
    </citation>
    <scope>NUCLEOTIDE SEQUENCE [LARGE SCALE GENOMIC DNA]</scope>
    <source>
        <strain evidence="5 7">MJR8628A</strain>
    </source>
</reference>
<protein>
    <submittedName>
        <fullName evidence="5">FeS assembly ATPase SufC</fullName>
    </submittedName>
    <submittedName>
        <fullName evidence="6">Vegetative protein 296</fullName>
    </submittedName>
</protein>
<dbReference type="AlphaFoldDB" id="A0A135YWV6"/>